<keyword evidence="2" id="KW-1185">Reference proteome</keyword>
<reference evidence="1 2" key="1">
    <citation type="submission" date="2022-01" db="EMBL/GenBank/DDBJ databases">
        <title>A high-quality chromosome-level genome assembly of rohu carp, Labeo rohita.</title>
        <authorList>
            <person name="Arick M.A. II"/>
            <person name="Hsu C.-Y."/>
            <person name="Magbanua Z."/>
            <person name="Pechanova O."/>
            <person name="Grover C."/>
            <person name="Miller E."/>
            <person name="Thrash A."/>
            <person name="Ezzel L."/>
            <person name="Alam S."/>
            <person name="Benzie J."/>
            <person name="Hamilton M."/>
            <person name="Karsi A."/>
            <person name="Lawrence M.L."/>
            <person name="Peterson D.G."/>
        </authorList>
    </citation>
    <scope>NUCLEOTIDE SEQUENCE [LARGE SCALE GENOMIC DNA]</scope>
    <source>
        <strain evidence="2">BAU-BD-2019</strain>
        <tissue evidence="1">Blood</tissue>
    </source>
</reference>
<organism evidence="1 2">
    <name type="scientific">Labeo rohita</name>
    <name type="common">Indian major carp</name>
    <name type="synonym">Cyprinus rohita</name>
    <dbReference type="NCBI Taxonomy" id="84645"/>
    <lineage>
        <taxon>Eukaryota</taxon>
        <taxon>Metazoa</taxon>
        <taxon>Chordata</taxon>
        <taxon>Craniata</taxon>
        <taxon>Vertebrata</taxon>
        <taxon>Euteleostomi</taxon>
        <taxon>Actinopterygii</taxon>
        <taxon>Neopterygii</taxon>
        <taxon>Teleostei</taxon>
        <taxon>Ostariophysi</taxon>
        <taxon>Cypriniformes</taxon>
        <taxon>Cyprinidae</taxon>
        <taxon>Labeoninae</taxon>
        <taxon>Labeonini</taxon>
        <taxon>Labeo</taxon>
    </lineage>
</organism>
<dbReference type="Proteomes" id="UP000830375">
    <property type="component" value="Unassembled WGS sequence"/>
</dbReference>
<protein>
    <submittedName>
        <fullName evidence="1">Retrotransposon Gag-like protein 6</fullName>
    </submittedName>
</protein>
<accession>A0ABQ8L1P3</accession>
<evidence type="ECO:0000313" key="2">
    <source>
        <dbReference type="Proteomes" id="UP000830375"/>
    </source>
</evidence>
<evidence type="ECO:0000313" key="1">
    <source>
        <dbReference type="EMBL" id="KAI2644657.1"/>
    </source>
</evidence>
<name>A0ABQ8L1P3_LABRO</name>
<dbReference type="EMBL" id="JACTAM010002469">
    <property type="protein sequence ID" value="KAI2644657.1"/>
    <property type="molecule type" value="Genomic_DNA"/>
</dbReference>
<proteinExistence type="predicted"/>
<sequence>MSTETPATANPLAELVNALTAAFQTTSAPLSTSGSPMAMPAMFAGEAAECSGFLLEVNLFIRMQPQQFLSENAKVAFLTSLFTGGEYIKRIVLKRQNDLRSAQITI</sequence>
<comment type="caution">
    <text evidence="1">The sequence shown here is derived from an EMBL/GenBank/DDBJ whole genome shotgun (WGS) entry which is preliminary data.</text>
</comment>
<gene>
    <name evidence="1" type="ORF">H4Q32_030383</name>
</gene>